<dbReference type="RefSeq" id="XP_015653115.1">
    <property type="nucleotide sequence ID" value="XM_015808224.1"/>
</dbReference>
<feature type="compositionally biased region" description="Low complexity" evidence="1">
    <location>
        <begin position="226"/>
        <end position="235"/>
    </location>
</feature>
<dbReference type="AlphaFoldDB" id="A0A0M9FS04"/>
<gene>
    <name evidence="2" type="ORF">ABB37_09003</name>
</gene>
<evidence type="ECO:0000313" key="2">
    <source>
        <dbReference type="EMBL" id="KPA74676.1"/>
    </source>
</evidence>
<reference evidence="2 3" key="1">
    <citation type="submission" date="2015-07" db="EMBL/GenBank/DDBJ databases">
        <title>High-quality genome of monoxenous trypanosomatid Leptomonas pyrrhocoris.</title>
        <authorList>
            <person name="Flegontov P."/>
            <person name="Butenko A."/>
            <person name="Firsov S."/>
            <person name="Vlcek C."/>
            <person name="Logacheva M.D."/>
            <person name="Field M."/>
            <person name="Filatov D."/>
            <person name="Flegontova O."/>
            <person name="Gerasimov E."/>
            <person name="Jackson A.P."/>
            <person name="Kelly S."/>
            <person name="Opperdoes F."/>
            <person name="O'Reilly A."/>
            <person name="Votypka J."/>
            <person name="Yurchenko V."/>
            <person name="Lukes J."/>
        </authorList>
    </citation>
    <scope>NUCLEOTIDE SEQUENCE [LARGE SCALE GENOMIC DNA]</scope>
    <source>
        <strain evidence="2">H10</strain>
    </source>
</reference>
<evidence type="ECO:0000256" key="1">
    <source>
        <dbReference type="SAM" id="MobiDB-lite"/>
    </source>
</evidence>
<name>A0A0M9FS04_LEPPY</name>
<feature type="region of interest" description="Disordered" evidence="1">
    <location>
        <begin position="19"/>
        <end position="61"/>
    </location>
</feature>
<feature type="region of interest" description="Disordered" evidence="1">
    <location>
        <begin position="290"/>
        <end position="319"/>
    </location>
</feature>
<accession>A0A0M9FS04</accession>
<feature type="region of interest" description="Disordered" evidence="1">
    <location>
        <begin position="207"/>
        <end position="246"/>
    </location>
</feature>
<dbReference type="EMBL" id="LGTL01000028">
    <property type="protein sequence ID" value="KPA74676.1"/>
    <property type="molecule type" value="Genomic_DNA"/>
</dbReference>
<protein>
    <submittedName>
        <fullName evidence="2">Uncharacterized protein</fullName>
    </submittedName>
</protein>
<dbReference type="OMA" id="RVIGYTT"/>
<feature type="compositionally biased region" description="Low complexity" evidence="1">
    <location>
        <begin position="292"/>
        <end position="303"/>
    </location>
</feature>
<sequence length="357" mass="37966">MGAIFCSSLDVCARHASTEGVGAPFASPPTADRNKEDHNNHKSGKSQQEGGPKDSSSSFSSPFEAYRDFRQARHKRNDRQYQTLSMYLDRLPPGLRELLLYSPLLALLYFVLVQARVYYLDEEELWYRLFVPARWRYHTTTETVAASSTARLASKDGTQEGDEADGLATQRVRSVAHVSSLLKRAPASAPVLRTSTASVVLPTAVEASTTPTEDSGVVGHETAPKGVSNSKSSSGDGHDSDAALLNRPAGLMTTTYRYRAMAVHDAAAAVSGCAAPPLVAPFHEVTVRKTHAAAAPSSPPDAATLKETQGPKAEGDGSAAAEALARAHPYGVWGGPLQVLRDPTTGCVMGYSASVTP</sequence>
<organism evidence="2 3">
    <name type="scientific">Leptomonas pyrrhocoris</name>
    <name type="common">Firebug parasite</name>
    <dbReference type="NCBI Taxonomy" id="157538"/>
    <lineage>
        <taxon>Eukaryota</taxon>
        <taxon>Discoba</taxon>
        <taxon>Euglenozoa</taxon>
        <taxon>Kinetoplastea</taxon>
        <taxon>Metakinetoplastina</taxon>
        <taxon>Trypanosomatida</taxon>
        <taxon>Trypanosomatidae</taxon>
        <taxon>Leishmaniinae</taxon>
        <taxon>Leptomonas</taxon>
    </lineage>
</organism>
<evidence type="ECO:0000313" key="3">
    <source>
        <dbReference type="Proteomes" id="UP000037923"/>
    </source>
</evidence>
<dbReference type="Proteomes" id="UP000037923">
    <property type="component" value="Unassembled WGS sequence"/>
</dbReference>
<dbReference type="VEuPathDB" id="TriTrypDB:LpyrH10_28_0360"/>
<proteinExistence type="predicted"/>
<dbReference type="OrthoDB" id="265668at2759"/>
<keyword evidence="3" id="KW-1185">Reference proteome</keyword>
<comment type="caution">
    <text evidence="2">The sequence shown here is derived from an EMBL/GenBank/DDBJ whole genome shotgun (WGS) entry which is preliminary data.</text>
</comment>
<dbReference type="GeneID" id="26909286"/>